<dbReference type="EMBL" id="BAAAFH010000022">
    <property type="protein sequence ID" value="GAA0876274.1"/>
    <property type="molecule type" value="Genomic_DNA"/>
</dbReference>
<dbReference type="Pfam" id="PF06250">
    <property type="entry name" value="YhcG_C"/>
    <property type="match status" value="1"/>
</dbReference>
<evidence type="ECO:0000313" key="4">
    <source>
        <dbReference type="Proteomes" id="UP001501126"/>
    </source>
</evidence>
<dbReference type="Pfam" id="PF17761">
    <property type="entry name" value="DUF1016_N"/>
    <property type="match status" value="1"/>
</dbReference>
<keyword evidence="4" id="KW-1185">Reference proteome</keyword>
<reference evidence="3 4" key="1">
    <citation type="journal article" date="2019" name="Int. J. Syst. Evol. Microbiol.">
        <title>The Global Catalogue of Microorganisms (GCM) 10K type strain sequencing project: providing services to taxonomists for standard genome sequencing and annotation.</title>
        <authorList>
            <consortium name="The Broad Institute Genomics Platform"/>
            <consortium name="The Broad Institute Genome Sequencing Center for Infectious Disease"/>
            <person name="Wu L."/>
            <person name="Ma J."/>
        </authorList>
    </citation>
    <scope>NUCLEOTIDE SEQUENCE [LARGE SCALE GENOMIC DNA]</scope>
    <source>
        <strain evidence="3 4">JCM 16083</strain>
    </source>
</reference>
<dbReference type="Proteomes" id="UP001501126">
    <property type="component" value="Unassembled WGS sequence"/>
</dbReference>
<sequence length="366" mass="42542">MNKEYSKSIASLKEHVRLSQQQAVLSVNTRLLFLYWEIGHFINVQKKHQGWGTEVIKQISKDLTTEFPEIKGFSVRNLNYMAKFADIYSVRKVQPPVAQIENVRTEEEEEEEKEIMQPVVAQINTPLDWSGFANTHLAKISWSHHIVLMDKTTSEEERNYYLQRTIAEGWSKRVLAHKIEQKLYESQGSLPNNFDDTLPEPQSELAKQTLKDNYLFDFLGLGDEALERDVENALLKQITKFLLEMGQGFAFMGQQYHMEVGGQDYYLDLLFYHTQLNCYFIIELKIDDFKPEYAGKLNFYLNAADDLLKQEYQNPTIGLLLCKTANKVIAEYSLKYNNKPIGVATYQLLPKEEKFVELLSKKGDHE</sequence>
<feature type="domain" description="YhcG PDDEXK nuclease" evidence="1">
    <location>
        <begin position="207"/>
        <end position="353"/>
    </location>
</feature>
<name>A0ABN1MSM7_9FLAO</name>
<dbReference type="PANTHER" id="PTHR30547:SF5">
    <property type="entry name" value="NUCLEASE YHCG-RELATED"/>
    <property type="match status" value="1"/>
</dbReference>
<evidence type="ECO:0000259" key="1">
    <source>
        <dbReference type="Pfam" id="PF06250"/>
    </source>
</evidence>
<accession>A0ABN1MSM7</accession>
<dbReference type="PANTHER" id="PTHR30547">
    <property type="entry name" value="UNCHARACTERIZED PROTEIN YHCG-RELATED"/>
    <property type="match status" value="1"/>
</dbReference>
<dbReference type="RefSeq" id="WP_343788760.1">
    <property type="nucleotide sequence ID" value="NZ_BAAAFH010000022.1"/>
</dbReference>
<evidence type="ECO:0000313" key="3">
    <source>
        <dbReference type="EMBL" id="GAA0876274.1"/>
    </source>
</evidence>
<evidence type="ECO:0000259" key="2">
    <source>
        <dbReference type="Pfam" id="PF17761"/>
    </source>
</evidence>
<comment type="caution">
    <text evidence="3">The sequence shown here is derived from an EMBL/GenBank/DDBJ whole genome shotgun (WGS) entry which is preliminary data.</text>
</comment>
<proteinExistence type="predicted"/>
<dbReference type="InterPro" id="IPR041527">
    <property type="entry name" value="YhcG_N"/>
</dbReference>
<dbReference type="InterPro" id="IPR053148">
    <property type="entry name" value="PD-DEXK-like_domain"/>
</dbReference>
<gene>
    <name evidence="3" type="ORF">GCM10009118_26840</name>
</gene>
<dbReference type="InterPro" id="IPR009362">
    <property type="entry name" value="YhcG_C"/>
</dbReference>
<dbReference type="Gene3D" id="3.40.1350.10">
    <property type="match status" value="1"/>
</dbReference>
<organism evidence="3 4">
    <name type="scientific">Wandonia haliotis</name>
    <dbReference type="NCBI Taxonomy" id="574963"/>
    <lineage>
        <taxon>Bacteria</taxon>
        <taxon>Pseudomonadati</taxon>
        <taxon>Bacteroidota</taxon>
        <taxon>Flavobacteriia</taxon>
        <taxon>Flavobacteriales</taxon>
        <taxon>Crocinitomicaceae</taxon>
        <taxon>Wandonia</taxon>
    </lineage>
</organism>
<protein>
    <submittedName>
        <fullName evidence="3">PDDEXK nuclease domain-containing protein</fullName>
    </submittedName>
</protein>
<dbReference type="InterPro" id="IPR011856">
    <property type="entry name" value="tRNA_endonuc-like_dom_sf"/>
</dbReference>
<feature type="domain" description="YhcG N-terminal" evidence="2">
    <location>
        <begin position="12"/>
        <end position="185"/>
    </location>
</feature>